<keyword evidence="1" id="KW-0472">Membrane</keyword>
<proteinExistence type="predicted"/>
<protein>
    <recommendedName>
        <fullName evidence="4">G-protein coupled receptors family 1 profile domain-containing protein</fullName>
    </recommendedName>
</protein>
<feature type="transmembrane region" description="Helical" evidence="1">
    <location>
        <begin position="102"/>
        <end position="122"/>
    </location>
</feature>
<dbReference type="STRING" id="50990.A0A4Y7PST9"/>
<feature type="transmembrane region" description="Helical" evidence="1">
    <location>
        <begin position="142"/>
        <end position="165"/>
    </location>
</feature>
<dbReference type="AlphaFoldDB" id="A0A4Y7PST9"/>
<keyword evidence="1" id="KW-0812">Transmembrane</keyword>
<feature type="transmembrane region" description="Helical" evidence="1">
    <location>
        <begin position="185"/>
        <end position="207"/>
    </location>
</feature>
<keyword evidence="3" id="KW-1185">Reference proteome</keyword>
<evidence type="ECO:0000313" key="2">
    <source>
        <dbReference type="EMBL" id="TDL17629.1"/>
    </source>
</evidence>
<reference evidence="2 3" key="1">
    <citation type="submission" date="2018-06" db="EMBL/GenBank/DDBJ databases">
        <title>A transcriptomic atlas of mushroom development highlights an independent origin of complex multicellularity.</title>
        <authorList>
            <consortium name="DOE Joint Genome Institute"/>
            <person name="Krizsan K."/>
            <person name="Almasi E."/>
            <person name="Merenyi Z."/>
            <person name="Sahu N."/>
            <person name="Viragh M."/>
            <person name="Koszo T."/>
            <person name="Mondo S."/>
            <person name="Kiss B."/>
            <person name="Balint B."/>
            <person name="Kues U."/>
            <person name="Barry K."/>
            <person name="Hegedus J.C."/>
            <person name="Henrissat B."/>
            <person name="Johnson J."/>
            <person name="Lipzen A."/>
            <person name="Ohm R."/>
            <person name="Nagy I."/>
            <person name="Pangilinan J."/>
            <person name="Yan J."/>
            <person name="Xiong Y."/>
            <person name="Grigoriev I.V."/>
            <person name="Hibbett D.S."/>
            <person name="Nagy L.G."/>
        </authorList>
    </citation>
    <scope>NUCLEOTIDE SEQUENCE [LARGE SCALE GENOMIC DNA]</scope>
    <source>
        <strain evidence="2 3">SZMC22713</strain>
    </source>
</reference>
<keyword evidence="1" id="KW-1133">Transmembrane helix</keyword>
<accession>A0A4Y7PST9</accession>
<dbReference type="OrthoDB" id="3046318at2759"/>
<sequence>MNPDEMYLNVRSENSTLVEQSVKQIGPLLITLQIVGGQVALPLFVGTMLVLSNKMQVVAHPALINFCITWIVYSIIYCLTVYDRQEDILGWGRNVCTMQGILVHGVVPMTATSYAVLIFQVWSGLRRSGNVWAARNHNATVIIMIAAPYVAFIAFSIFSAVVVVQRPDLLVRSHAYYCTISYQPLFYIVPIFAGACILITLILEALVFTKALRLMRIWRENSQENRPALSMIIRIGVFSGLAIVVLVACIAFTLMKLNVFPYFIQAALPLVTFLVFGTRRDVFWTWCFWRKPQKDANELENRTATPNSDVVQELQSLPQNSYVPWSV</sequence>
<evidence type="ECO:0000256" key="1">
    <source>
        <dbReference type="SAM" id="Phobius"/>
    </source>
</evidence>
<dbReference type="VEuPathDB" id="FungiDB:BD410DRAFT_541632"/>
<name>A0A4Y7PST9_9AGAM</name>
<feature type="transmembrane region" description="Helical" evidence="1">
    <location>
        <begin position="63"/>
        <end position="82"/>
    </location>
</feature>
<dbReference type="Proteomes" id="UP000294933">
    <property type="component" value="Unassembled WGS sequence"/>
</dbReference>
<evidence type="ECO:0008006" key="4">
    <source>
        <dbReference type="Google" id="ProtNLM"/>
    </source>
</evidence>
<feature type="transmembrane region" description="Helical" evidence="1">
    <location>
        <begin position="28"/>
        <end position="51"/>
    </location>
</feature>
<evidence type="ECO:0000313" key="3">
    <source>
        <dbReference type="Proteomes" id="UP000294933"/>
    </source>
</evidence>
<organism evidence="2 3">
    <name type="scientific">Rickenella mellea</name>
    <dbReference type="NCBI Taxonomy" id="50990"/>
    <lineage>
        <taxon>Eukaryota</taxon>
        <taxon>Fungi</taxon>
        <taxon>Dikarya</taxon>
        <taxon>Basidiomycota</taxon>
        <taxon>Agaricomycotina</taxon>
        <taxon>Agaricomycetes</taxon>
        <taxon>Hymenochaetales</taxon>
        <taxon>Rickenellaceae</taxon>
        <taxon>Rickenella</taxon>
    </lineage>
</organism>
<feature type="transmembrane region" description="Helical" evidence="1">
    <location>
        <begin position="228"/>
        <end position="253"/>
    </location>
</feature>
<feature type="transmembrane region" description="Helical" evidence="1">
    <location>
        <begin position="259"/>
        <end position="276"/>
    </location>
</feature>
<gene>
    <name evidence="2" type="ORF">BD410DRAFT_541632</name>
</gene>
<dbReference type="EMBL" id="ML170218">
    <property type="protein sequence ID" value="TDL17629.1"/>
    <property type="molecule type" value="Genomic_DNA"/>
</dbReference>